<dbReference type="GO" id="GO:0030276">
    <property type="term" value="F:clathrin binding"/>
    <property type="evidence" value="ECO:0007669"/>
    <property type="project" value="TreeGrafter"/>
</dbReference>
<dbReference type="SUPFAM" id="SSF46565">
    <property type="entry name" value="Chaperone J-domain"/>
    <property type="match status" value="1"/>
</dbReference>
<dbReference type="GO" id="GO:0005737">
    <property type="term" value="C:cytoplasm"/>
    <property type="evidence" value="ECO:0007669"/>
    <property type="project" value="TreeGrafter"/>
</dbReference>
<sequence>MARLSKKAYNNGNGFGDHQAVYDDVFRGPPKFGLPTLSPRVEDYAEIFGGFHASRASSIPILDLPALDHEANFSFEESSHFDYSQVFSASNACDFAVTFEQLFNQSNKNSCDEAWTPAQSESLSDESDPSAGSERSRSLSNGESHQSSDGIKHFNILYNKASQGSKEDISTGMAHRTQLLAVPGFTCIFNGNPPSQKKGDRDTPFLVTDVLNPSVDFSGRTREGKQFRKTVSHQATSSFGTTACRTDLKPVRHGRSASCMDGAFVTVTDISLRTQPSQLPPPLRPPPVIAAKDGDSETQKAKFKASKSFSLGETAGDSSPPFLDVEVDASSSAAVSAAAMKDAMENAEAKLKSVKELAERKKEGLQSRTKLGLHNDAKYRKEKPSREIDVSNCFNEDRALGTFQRDCSGMKTFSGDERKELMMTTLVDSDSTKEERHKNLAKISADKKHGKDNLSQVRNGSEASVAWRQAHNYRLVETDKCRNNFDPVEDYRVSMENAPFHEPRQEQKEPAALQEQEDDNTQIRADREALELDDGKEERSKASKESSRQEKQGTNVNMHEEGCEQEEKGKQSVAQPKIPVEADKSEVCENLAQVKHNEHGVKVERKLKEATEKIEDDETQKDCCEREENERRLKETLERERYEKGLKEATERAEIEKRLKEALNQEEREKQQGEACESKNKEKRQKEAREREENEKRSNESLEQEENKKRFKEALEREDTAKKLKMALEEEENEKQLKLARERDENEERLLDDHRRQEIEKKLKGAYQQGGDGEKQKEAHEREEKSKERLPVAYKREENEKRLTEAWEQDEKERRLQEVCEREESEKRLKEDLEHEEIDKRPEGANQCEETLKGIEVAGYLEEFKGCSNDHEQHVKDENGRRLISNQGTFVNAKLETLKASNVTVEVVNVLTEEQSNSSGLAEDDPQHEKNQTRKKYSMESLHLHDSVKSVEAGIDSKPIQIDRDEKTSGIASNNGKPHVLSSQPGESGPNVEEVEVMFEMEETEDKFMSSQVATELVENGKKMRADQTAVLEEKINAQRIPQKASTSQYIKRKGKSLSNILAPEKREKQDSMKRELEEDCQRKIEEEREREREREKDRMAVDRAGPEARESAFVEARERAERAILERATSEVRQRVMAEARERLEKAHTEARERSLAEKASVEARLRAERAAVERVTAEARERAFQKAMNEKATFEARERVGRSVADKASASCNNGGIRQNTLFSDLQDMQCQGVGFSRNSYSSSSVHCGFEGESAQRCKARLERHQRTAERAAKALAEKNMRDLLALKEQTEKNRLAEALDAEVKRWSSGKEGNLRALLSTLQYILGPDSGWQPIPLTEVITSAAVKKAYRKATLCVHPDKLQQRGASIQKKYICEKVFDLLKEAWHKFNSEER</sequence>
<dbReference type="PANTHER" id="PTHR23172">
    <property type="entry name" value="AUXILIN/CYCLIN G-ASSOCIATED KINASE-RELATED"/>
    <property type="match status" value="1"/>
</dbReference>
<feature type="region of interest" description="Disordered" evidence="3">
    <location>
        <begin position="609"/>
        <end position="845"/>
    </location>
</feature>
<feature type="compositionally biased region" description="Basic and acidic residues" evidence="3">
    <location>
        <begin position="772"/>
        <end position="843"/>
    </location>
</feature>
<dbReference type="PANTHER" id="PTHR23172:SF87">
    <property type="entry name" value="CHAPERONE DNAJ-DOMAIN SUPERFAMILY PROTEIN"/>
    <property type="match status" value="1"/>
</dbReference>
<dbReference type="PROSITE" id="PS50076">
    <property type="entry name" value="DNAJ_2"/>
    <property type="match status" value="1"/>
</dbReference>
<feature type="compositionally biased region" description="Basic and acidic residues" evidence="3">
    <location>
        <begin position="1064"/>
        <end position="1080"/>
    </location>
</feature>
<proteinExistence type="predicted"/>
<evidence type="ECO:0000313" key="6">
    <source>
        <dbReference type="Proteomes" id="UP000626092"/>
    </source>
</evidence>
<dbReference type="InterPro" id="IPR036869">
    <property type="entry name" value="J_dom_sf"/>
</dbReference>
<dbReference type="GO" id="GO:0072318">
    <property type="term" value="P:clathrin coat disassembly"/>
    <property type="evidence" value="ECO:0007669"/>
    <property type="project" value="TreeGrafter"/>
</dbReference>
<feature type="region of interest" description="Disordered" evidence="3">
    <location>
        <begin position="498"/>
        <end position="582"/>
    </location>
</feature>
<feature type="compositionally biased region" description="Polar residues" evidence="3">
    <location>
        <begin position="970"/>
        <end position="986"/>
    </location>
</feature>
<reference evidence="5" key="1">
    <citation type="submission" date="2019-11" db="EMBL/GenBank/DDBJ databases">
        <authorList>
            <person name="Liu Y."/>
            <person name="Hou J."/>
            <person name="Li T.-Q."/>
            <person name="Guan C.-H."/>
            <person name="Wu X."/>
            <person name="Wu H.-Z."/>
            <person name="Ling F."/>
            <person name="Zhang R."/>
            <person name="Shi X.-G."/>
            <person name="Ren J.-P."/>
            <person name="Chen E.-F."/>
            <person name="Sun J.-M."/>
        </authorList>
    </citation>
    <scope>NUCLEOTIDE SEQUENCE</scope>
    <source>
        <strain evidence="5">Adult_tree_wgs_1</strain>
        <tissue evidence="5">Leaves</tissue>
    </source>
</reference>
<feature type="region of interest" description="Disordered" evidence="3">
    <location>
        <begin position="1061"/>
        <end position="1080"/>
    </location>
</feature>
<name>A0A834LD75_RHOSS</name>
<dbReference type="Proteomes" id="UP000626092">
    <property type="component" value="Unassembled WGS sequence"/>
</dbReference>
<comment type="caution">
    <text evidence="5">The sequence shown here is derived from an EMBL/GenBank/DDBJ whole genome shotgun (WGS) entry which is preliminary data.</text>
</comment>
<feature type="region of interest" description="Disordered" evidence="3">
    <location>
        <begin position="951"/>
        <end position="990"/>
    </location>
</feature>
<evidence type="ECO:0000256" key="3">
    <source>
        <dbReference type="SAM" id="MobiDB-lite"/>
    </source>
</evidence>
<evidence type="ECO:0000313" key="5">
    <source>
        <dbReference type="EMBL" id="KAF7130860.1"/>
    </source>
</evidence>
<evidence type="ECO:0000256" key="1">
    <source>
        <dbReference type="ARBA" id="ARBA00023054"/>
    </source>
</evidence>
<dbReference type="GO" id="GO:0031982">
    <property type="term" value="C:vesicle"/>
    <property type="evidence" value="ECO:0007669"/>
    <property type="project" value="TreeGrafter"/>
</dbReference>
<dbReference type="OrthoDB" id="1717591at2759"/>
<feature type="compositionally biased region" description="Basic and acidic residues" evidence="3">
    <location>
        <begin position="558"/>
        <end position="570"/>
    </location>
</feature>
<feature type="region of interest" description="Disordered" evidence="3">
    <location>
        <begin position="1087"/>
        <end position="1115"/>
    </location>
</feature>
<dbReference type="FunFam" id="1.10.287.110:FF:000009">
    <property type="entry name" value="Auxilin-related protein 1"/>
    <property type="match status" value="1"/>
</dbReference>
<organism evidence="5 6">
    <name type="scientific">Rhododendron simsii</name>
    <name type="common">Sims's rhododendron</name>
    <dbReference type="NCBI Taxonomy" id="118357"/>
    <lineage>
        <taxon>Eukaryota</taxon>
        <taxon>Viridiplantae</taxon>
        <taxon>Streptophyta</taxon>
        <taxon>Embryophyta</taxon>
        <taxon>Tracheophyta</taxon>
        <taxon>Spermatophyta</taxon>
        <taxon>Magnoliopsida</taxon>
        <taxon>eudicotyledons</taxon>
        <taxon>Gunneridae</taxon>
        <taxon>Pentapetalae</taxon>
        <taxon>asterids</taxon>
        <taxon>Ericales</taxon>
        <taxon>Ericaceae</taxon>
        <taxon>Ericoideae</taxon>
        <taxon>Rhodoreae</taxon>
        <taxon>Rhododendron</taxon>
    </lineage>
</organism>
<feature type="compositionally biased region" description="Basic and acidic residues" evidence="3">
    <location>
        <begin position="620"/>
        <end position="763"/>
    </location>
</feature>
<keyword evidence="1 2" id="KW-0175">Coiled coil</keyword>
<evidence type="ECO:0000259" key="4">
    <source>
        <dbReference type="PROSITE" id="PS50076"/>
    </source>
</evidence>
<dbReference type="Gene3D" id="1.10.287.110">
    <property type="entry name" value="DnaJ domain"/>
    <property type="match status" value="1"/>
</dbReference>
<accession>A0A834LD75</accession>
<feature type="compositionally biased region" description="Basic and acidic residues" evidence="3">
    <location>
        <begin position="536"/>
        <end position="551"/>
    </location>
</feature>
<feature type="compositionally biased region" description="Polar residues" evidence="3">
    <location>
        <begin position="138"/>
        <end position="148"/>
    </location>
</feature>
<evidence type="ECO:0000256" key="2">
    <source>
        <dbReference type="SAM" id="Coils"/>
    </source>
</evidence>
<feature type="region of interest" description="Disordered" evidence="3">
    <location>
        <begin position="110"/>
        <end position="148"/>
    </location>
</feature>
<gene>
    <name evidence="5" type="ORF">RHSIM_Rhsim10G0124300</name>
</gene>
<keyword evidence="6" id="KW-1185">Reference proteome</keyword>
<dbReference type="GO" id="GO:0072583">
    <property type="term" value="P:clathrin-dependent endocytosis"/>
    <property type="evidence" value="ECO:0007669"/>
    <property type="project" value="TreeGrafter"/>
</dbReference>
<protein>
    <recommendedName>
        <fullName evidence="4">J domain-containing protein</fullName>
    </recommendedName>
</protein>
<feature type="coiled-coil region" evidence="2">
    <location>
        <begin position="1257"/>
        <end position="1296"/>
    </location>
</feature>
<feature type="coiled-coil region" evidence="2">
    <location>
        <begin position="337"/>
        <end position="368"/>
    </location>
</feature>
<feature type="domain" description="J" evidence="4">
    <location>
        <begin position="1332"/>
        <end position="1396"/>
    </location>
</feature>
<dbReference type="InterPro" id="IPR001623">
    <property type="entry name" value="DnaJ_domain"/>
</dbReference>
<dbReference type="EMBL" id="WJXA01000010">
    <property type="protein sequence ID" value="KAF7130860.1"/>
    <property type="molecule type" value="Genomic_DNA"/>
</dbReference>
<feature type="region of interest" description="Disordered" evidence="3">
    <location>
        <begin position="914"/>
        <end position="938"/>
    </location>
</feature>
<feature type="compositionally biased region" description="Basic and acidic residues" evidence="3">
    <location>
        <begin position="498"/>
        <end position="509"/>
    </location>
</feature>